<sequence length="104" mass="12536">MEHLFPGVRDDHLVELEEAVRRRIAKDEEPLLEVAVKKELQEVLCCREKEIKMNAEERVSWQQSKIDHLIKFCHKTGWREYFLAKELYGIQILSLWNDDDRRKS</sequence>
<protein>
    <submittedName>
        <fullName evidence="1">Uncharacterized protein</fullName>
    </submittedName>
</protein>
<dbReference type="EMBL" id="KA648841">
    <property type="protein sequence ID" value="AFP63470.1"/>
    <property type="molecule type" value="mRNA"/>
</dbReference>
<evidence type="ECO:0000313" key="1">
    <source>
        <dbReference type="EMBL" id="AFP63470.1"/>
    </source>
</evidence>
<organism evidence="1">
    <name type="scientific">Musca domestica</name>
    <name type="common">House fly</name>
    <dbReference type="NCBI Taxonomy" id="7370"/>
    <lineage>
        <taxon>Eukaryota</taxon>
        <taxon>Metazoa</taxon>
        <taxon>Ecdysozoa</taxon>
        <taxon>Arthropoda</taxon>
        <taxon>Hexapoda</taxon>
        <taxon>Insecta</taxon>
        <taxon>Pterygota</taxon>
        <taxon>Neoptera</taxon>
        <taxon>Endopterygota</taxon>
        <taxon>Diptera</taxon>
        <taxon>Brachycera</taxon>
        <taxon>Muscomorpha</taxon>
        <taxon>Muscoidea</taxon>
        <taxon>Muscidae</taxon>
        <taxon>Musca</taxon>
    </lineage>
</organism>
<name>T1PJ93_MUSDO</name>
<accession>T1PJ93</accession>
<reference evidence="1" key="1">
    <citation type="submission" date="2012-08" db="EMBL/GenBank/DDBJ databases">
        <title>Transcriptome of adult Musca domestica launches a platform for comparative house fly gene expression and characterization of differential gene expression among resistant and susceptible house flies.</title>
        <authorList>
            <person name="Liu N."/>
            <person name="Zhang L."/>
            <person name="Li M."/>
            <person name="Reid W."/>
        </authorList>
    </citation>
    <scope>NUCLEOTIDE SEQUENCE</scope>
    <source>
        <strain evidence="1">ALHF</strain>
        <tissue evidence="1">Whole body</tissue>
    </source>
</reference>
<dbReference type="VEuPathDB" id="VectorBase:MDOMA2_017420"/>
<dbReference type="VEuPathDB" id="VectorBase:MDOA011109"/>
<dbReference type="AlphaFoldDB" id="T1PJ93"/>
<proteinExistence type="evidence at transcript level"/>